<keyword evidence="2" id="KW-1185">Reference proteome</keyword>
<dbReference type="Proteomes" id="UP001204376">
    <property type="component" value="Unassembled WGS sequence"/>
</dbReference>
<accession>A0ABT1T4G8</accession>
<name>A0ABT1T4G8_9SPHI</name>
<comment type="caution">
    <text evidence="1">The sequence shown here is derived from an EMBL/GenBank/DDBJ whole genome shotgun (WGS) entry which is preliminary data.</text>
</comment>
<proteinExistence type="predicted"/>
<gene>
    <name evidence="1" type="ORF">NPE20_15630</name>
</gene>
<evidence type="ECO:0000313" key="2">
    <source>
        <dbReference type="Proteomes" id="UP001204376"/>
    </source>
</evidence>
<protein>
    <submittedName>
        <fullName evidence="1">Uncharacterized protein</fullName>
    </submittedName>
</protein>
<evidence type="ECO:0000313" key="1">
    <source>
        <dbReference type="EMBL" id="MCQ6959407.1"/>
    </source>
</evidence>
<organism evidence="1 2">
    <name type="scientific">Mucilaginibacter aquariorum</name>
    <dbReference type="NCBI Taxonomy" id="2967225"/>
    <lineage>
        <taxon>Bacteria</taxon>
        <taxon>Pseudomonadati</taxon>
        <taxon>Bacteroidota</taxon>
        <taxon>Sphingobacteriia</taxon>
        <taxon>Sphingobacteriales</taxon>
        <taxon>Sphingobacteriaceae</taxon>
        <taxon>Mucilaginibacter</taxon>
    </lineage>
</organism>
<sequence length="144" mass="16547">MLISNIITINTDSGLRGIFISPFLLHSKMRPDIKSGKIEALYFYDLVPEDEYNAMLEQENLDDRFKSNEYIINYGQDFEKHYIGSFRVDADKKLCRGWEGKQGNKMSAQDVKILGDTLFNPGSHLRVVTLFTPTRASDFNLGRM</sequence>
<dbReference type="RefSeq" id="WP_256539602.1">
    <property type="nucleotide sequence ID" value="NZ_JANHOH010000003.1"/>
</dbReference>
<dbReference type="EMBL" id="JANHOH010000003">
    <property type="protein sequence ID" value="MCQ6959407.1"/>
    <property type="molecule type" value="Genomic_DNA"/>
</dbReference>
<reference evidence="1 2" key="1">
    <citation type="submission" date="2022-07" db="EMBL/GenBank/DDBJ databases">
        <title>Mucilaginibacter sp. JC4.</title>
        <authorList>
            <person name="Le V."/>
            <person name="Ko S.-R."/>
            <person name="Ahn C.-Y."/>
            <person name="Oh H.-M."/>
        </authorList>
    </citation>
    <scope>NUCLEOTIDE SEQUENCE [LARGE SCALE GENOMIC DNA]</scope>
    <source>
        <strain evidence="1 2">JC4</strain>
    </source>
</reference>